<feature type="binding site" evidence="9">
    <location>
        <position position="160"/>
    </location>
    <ligand>
        <name>S-adenosyl-L-methionine</name>
        <dbReference type="ChEBI" id="CHEBI:59789"/>
    </ligand>
</feature>
<evidence type="ECO:0000256" key="2">
    <source>
        <dbReference type="ARBA" id="ARBA00022603"/>
    </source>
</evidence>
<keyword evidence="5 8" id="KW-0819">tRNA processing</keyword>
<accession>A0AAW2I388</accession>
<protein>
    <recommendedName>
        <fullName evidence="8">tRNA (adenine(58)-N(1))-methyltransferase catalytic subunit TRMT61A</fullName>
        <ecNumber evidence="8">2.1.1.220</ecNumber>
    </recommendedName>
</protein>
<comment type="function">
    <text evidence="8">Catalytic subunit of tRNA (adenine-N(1)-)-methyltransferase, which catalyzes the formation of N(1)-methyladenine at position 58 (m1A58) in initiator methionyl-tRNA.</text>
</comment>
<evidence type="ECO:0000256" key="7">
    <source>
        <dbReference type="ARBA" id="ARBA00048481"/>
    </source>
</evidence>
<gene>
    <name evidence="11" type="ORF">PYX00_003925</name>
</gene>
<dbReference type="GO" id="GO:0030488">
    <property type="term" value="P:tRNA methylation"/>
    <property type="evidence" value="ECO:0007669"/>
    <property type="project" value="InterPro"/>
</dbReference>
<feature type="binding site" evidence="9">
    <location>
        <begin position="122"/>
        <end position="125"/>
    </location>
    <ligand>
        <name>S-adenosyl-L-methionine</name>
        <dbReference type="ChEBI" id="CHEBI:59789"/>
    </ligand>
</feature>
<comment type="subcellular location">
    <subcellularLocation>
        <location evidence="1 8">Nucleus</location>
    </subcellularLocation>
</comment>
<comment type="catalytic activity">
    <reaction evidence="8">
        <text>adenosine(58) in tRNA + S-adenosyl-L-methionine = N(1)-methyladenosine(58) in tRNA + S-adenosyl-L-homocysteine + H(+)</text>
        <dbReference type="Rhea" id="RHEA:43152"/>
        <dbReference type="Rhea" id="RHEA-COMP:10365"/>
        <dbReference type="Rhea" id="RHEA-COMP:10366"/>
        <dbReference type="ChEBI" id="CHEBI:15378"/>
        <dbReference type="ChEBI" id="CHEBI:57856"/>
        <dbReference type="ChEBI" id="CHEBI:59789"/>
        <dbReference type="ChEBI" id="CHEBI:74411"/>
        <dbReference type="ChEBI" id="CHEBI:74491"/>
        <dbReference type="EC" id="2.1.1.220"/>
    </reaction>
</comment>
<dbReference type="InterPro" id="IPR029063">
    <property type="entry name" value="SAM-dependent_MTases_sf"/>
</dbReference>
<keyword evidence="4 8" id="KW-0949">S-adenosyl-L-methionine</keyword>
<dbReference type="GO" id="GO:0160107">
    <property type="term" value="F:tRNA (adenine(58)-N1)-methyltransferase activity"/>
    <property type="evidence" value="ECO:0007669"/>
    <property type="project" value="UniProtKB-EC"/>
</dbReference>
<evidence type="ECO:0000256" key="1">
    <source>
        <dbReference type="ARBA" id="ARBA00004123"/>
    </source>
</evidence>
<comment type="catalytic activity">
    <reaction evidence="7">
        <text>an adenosine in mRNA + S-adenosyl-L-methionine = an N(1)-methyladenosine in mRNA + S-adenosyl-L-homocysteine + H(+)</text>
        <dbReference type="Rhea" id="RHEA:55392"/>
        <dbReference type="Rhea" id="RHEA-COMP:12414"/>
        <dbReference type="Rhea" id="RHEA-COMP:12415"/>
        <dbReference type="ChEBI" id="CHEBI:15378"/>
        <dbReference type="ChEBI" id="CHEBI:57856"/>
        <dbReference type="ChEBI" id="CHEBI:59789"/>
        <dbReference type="ChEBI" id="CHEBI:74411"/>
        <dbReference type="ChEBI" id="CHEBI:74491"/>
    </reaction>
</comment>
<dbReference type="PANTHER" id="PTHR12133">
    <property type="entry name" value="TRNA (ADENINE(58)-N(1))-METHYLTRANSFERASE"/>
    <property type="match status" value="1"/>
</dbReference>
<dbReference type="GO" id="GO:0005634">
    <property type="term" value="C:nucleus"/>
    <property type="evidence" value="ECO:0007669"/>
    <property type="project" value="UniProtKB-SubCell"/>
</dbReference>
<dbReference type="PROSITE" id="PS51620">
    <property type="entry name" value="SAM_TRM61"/>
    <property type="match status" value="1"/>
</dbReference>
<dbReference type="Gene3D" id="3.10.330.20">
    <property type="match status" value="1"/>
</dbReference>
<evidence type="ECO:0000256" key="5">
    <source>
        <dbReference type="ARBA" id="ARBA00022694"/>
    </source>
</evidence>
<dbReference type="InterPro" id="IPR049470">
    <property type="entry name" value="TRM61_C"/>
</dbReference>
<feature type="domain" description="tRNA (adenine(58)-N(1))-methyltransferase catalytic subunit TRM61 C-terminal" evidence="10">
    <location>
        <begin position="72"/>
        <end position="302"/>
    </location>
</feature>
<dbReference type="FunFam" id="3.10.330.20:FF:000002">
    <property type="entry name" value="tRNA (adenine(58)-N(1))-methyltransferase catalytic subunit TRMT61A"/>
    <property type="match status" value="1"/>
</dbReference>
<reference evidence="11" key="1">
    <citation type="journal article" date="2024" name="Gigascience">
        <title>Chromosome-level genome of the poultry shaft louse Menopon gallinae provides insight into the host-switching and adaptive evolution of parasitic lice.</title>
        <authorList>
            <person name="Xu Y."/>
            <person name="Ma L."/>
            <person name="Liu S."/>
            <person name="Liang Y."/>
            <person name="Liu Q."/>
            <person name="He Z."/>
            <person name="Tian L."/>
            <person name="Duan Y."/>
            <person name="Cai W."/>
            <person name="Li H."/>
            <person name="Song F."/>
        </authorList>
    </citation>
    <scope>NUCLEOTIDE SEQUENCE</scope>
    <source>
        <strain evidence="11">Cailab_2023a</strain>
    </source>
</reference>
<dbReference type="EC" id="2.1.1.220" evidence="8"/>
<evidence type="ECO:0000256" key="3">
    <source>
        <dbReference type="ARBA" id="ARBA00022679"/>
    </source>
</evidence>
<dbReference type="EMBL" id="JARGDH010000002">
    <property type="protein sequence ID" value="KAL0276336.1"/>
    <property type="molecule type" value="Genomic_DNA"/>
</dbReference>
<dbReference type="InterPro" id="IPR014816">
    <property type="entry name" value="tRNA_MeTrfase_Gcd14"/>
</dbReference>
<keyword evidence="6 8" id="KW-0539">Nucleus</keyword>
<keyword evidence="3 8" id="KW-0808">Transferase</keyword>
<dbReference type="Gene3D" id="3.40.50.150">
    <property type="entry name" value="Vaccinia Virus protein VP39"/>
    <property type="match status" value="1"/>
</dbReference>
<dbReference type="SUPFAM" id="SSF53335">
    <property type="entry name" value="S-adenosyl-L-methionine-dependent methyltransferases"/>
    <property type="match status" value="1"/>
</dbReference>
<evidence type="ECO:0000313" key="11">
    <source>
        <dbReference type="EMBL" id="KAL0276336.1"/>
    </source>
</evidence>
<evidence type="ECO:0000256" key="9">
    <source>
        <dbReference type="PIRSR" id="PIRSR017269-1"/>
    </source>
</evidence>
<feature type="binding site" evidence="9">
    <location>
        <position position="143"/>
    </location>
    <ligand>
        <name>S-adenosyl-L-methionine</name>
        <dbReference type="ChEBI" id="CHEBI:59789"/>
    </ligand>
</feature>
<dbReference type="PIRSF" id="PIRSF017269">
    <property type="entry name" value="GCD14"/>
    <property type="match status" value="1"/>
</dbReference>
<feature type="binding site" evidence="9">
    <location>
        <position position="191"/>
    </location>
    <ligand>
        <name>S-adenosyl-L-methionine</name>
        <dbReference type="ChEBI" id="CHEBI:59789"/>
    </ligand>
</feature>
<evidence type="ECO:0000256" key="6">
    <source>
        <dbReference type="ARBA" id="ARBA00023242"/>
    </source>
</evidence>
<proteinExistence type="inferred from homology"/>
<sequence length="319" mass="35779">MSFRQYKAVISEGDTVILYININSMYAIEVESYRKNKNDQLVENIFQTTYGALKVTSLVGKKYGTKVQLSRGWAYVLHPTPELWTLTLPHRTQIIYSLDSSVIVHELELRPGHVVIESGTGSGSLSHSLIRTIQPSGHLYTFDFHSERVLVAKKEFENHDIGEFVTVQQRDVCKDGFGDDLVGRADAVFLDLPHPWEALTHVPKVFKDTGGRFCSFSPCIEQVQKTCEALKALGFAETRTIECLQREYQVQYRNFPVLDLEGRSGDGEKEKAGKTGETVKMVAGIPPATTPGHTGYLTFATYPPIWARIADDDRESTDS</sequence>
<dbReference type="Pfam" id="PF08704">
    <property type="entry name" value="GCD14"/>
    <property type="match status" value="1"/>
</dbReference>
<evidence type="ECO:0000256" key="4">
    <source>
        <dbReference type="ARBA" id="ARBA00022691"/>
    </source>
</evidence>
<dbReference type="AlphaFoldDB" id="A0AAW2I388"/>
<dbReference type="PANTHER" id="PTHR12133:SF2">
    <property type="entry name" value="TRNA (ADENINE(58)-N(1))-METHYLTRANSFERASE CATALYTIC SUBUNIT TRMT61A"/>
    <property type="match status" value="1"/>
</dbReference>
<dbReference type="GO" id="GO:0031515">
    <property type="term" value="C:tRNA (m1A) methyltransferase complex"/>
    <property type="evidence" value="ECO:0007669"/>
    <property type="project" value="UniProtKB-UniRule"/>
</dbReference>
<comment type="similarity">
    <text evidence="8">Belongs to the class I-like SAM-binding methyltransferase superfamily. TRM61 family.</text>
</comment>
<name>A0AAW2I388_9NEOP</name>
<comment type="caution">
    <text evidence="11">The sequence shown here is derived from an EMBL/GenBank/DDBJ whole genome shotgun (WGS) entry which is preliminary data.</text>
</comment>
<organism evidence="11">
    <name type="scientific">Menopon gallinae</name>
    <name type="common">poultry shaft louse</name>
    <dbReference type="NCBI Taxonomy" id="328185"/>
    <lineage>
        <taxon>Eukaryota</taxon>
        <taxon>Metazoa</taxon>
        <taxon>Ecdysozoa</taxon>
        <taxon>Arthropoda</taxon>
        <taxon>Hexapoda</taxon>
        <taxon>Insecta</taxon>
        <taxon>Pterygota</taxon>
        <taxon>Neoptera</taxon>
        <taxon>Paraneoptera</taxon>
        <taxon>Psocodea</taxon>
        <taxon>Troctomorpha</taxon>
        <taxon>Phthiraptera</taxon>
        <taxon>Amblycera</taxon>
        <taxon>Menoponidae</taxon>
        <taxon>Menopon</taxon>
    </lineage>
</organism>
<evidence type="ECO:0000259" key="10">
    <source>
        <dbReference type="Pfam" id="PF08704"/>
    </source>
</evidence>
<keyword evidence="2 8" id="KW-0489">Methyltransferase</keyword>
<evidence type="ECO:0000256" key="8">
    <source>
        <dbReference type="PIRNR" id="PIRNR017269"/>
    </source>
</evidence>